<feature type="binding site" evidence="8">
    <location>
        <position position="195"/>
    </location>
    <ligand>
        <name>substrate</name>
    </ligand>
</feature>
<dbReference type="PROSITE" id="PS01326">
    <property type="entry name" value="DAP_EPIMERASE"/>
    <property type="match status" value="1"/>
</dbReference>
<comment type="caution">
    <text evidence="10">The sequence shown here is derived from an EMBL/GenBank/DDBJ whole genome shotgun (WGS) entry which is preliminary data.</text>
</comment>
<keyword evidence="6 8" id="KW-0413">Isomerase</keyword>
<evidence type="ECO:0000256" key="6">
    <source>
        <dbReference type="ARBA" id="ARBA00023235"/>
    </source>
</evidence>
<feature type="binding site" evidence="8">
    <location>
        <position position="15"/>
    </location>
    <ligand>
        <name>substrate</name>
    </ligand>
</feature>
<evidence type="ECO:0000256" key="1">
    <source>
        <dbReference type="ARBA" id="ARBA00005196"/>
    </source>
</evidence>
<comment type="pathway">
    <text evidence="1 8">Amino-acid biosynthesis; L-lysine biosynthesis via DAP pathway; DL-2,6-diaminopimelate from LL-2,6-diaminopimelate: step 1/1.</text>
</comment>
<evidence type="ECO:0000256" key="7">
    <source>
        <dbReference type="ARBA" id="ARBA00051712"/>
    </source>
</evidence>
<comment type="subunit">
    <text evidence="8">Homodimer.</text>
</comment>
<dbReference type="NCBIfam" id="TIGR00652">
    <property type="entry name" value="DapF"/>
    <property type="match status" value="1"/>
</dbReference>
<dbReference type="Pfam" id="PF01678">
    <property type="entry name" value="DAP_epimerase"/>
    <property type="match status" value="2"/>
</dbReference>
<feature type="binding site" evidence="8">
    <location>
        <begin position="76"/>
        <end position="77"/>
    </location>
    <ligand>
        <name>substrate</name>
    </ligand>
</feature>
<sequence length="289" mass="31242">MADQIHFRKMNGLGNDFVVLDTRVHDVPRDPETIAAIANRQTGIGCDQVIVLEPTSRADMFMRIYNADGSEVGACGNATRCVAALAAVEQERLSVRIETAAGILPAEVGADGMVAVDMGVPRLRWDQIPLDEEFHDTKRIELQLGPIDDPVLHSPAVVNVGNPHCIFFVDDLDAHDLGRFGPLVENFPIFPERANVSLAQVTSDDALKLRTWERGAGLTKACGTAACAAAVSAARRKLTGRTVKVSLPGGDLVIDWREDDDHILMIGPYALDFEGTLPEGLVKQESAPL</sequence>
<evidence type="ECO:0000256" key="4">
    <source>
        <dbReference type="ARBA" id="ARBA00022605"/>
    </source>
</evidence>
<evidence type="ECO:0000256" key="2">
    <source>
        <dbReference type="ARBA" id="ARBA00010219"/>
    </source>
</evidence>
<keyword evidence="8" id="KW-0963">Cytoplasm</keyword>
<name>A0ABW3J6B7_9HYPH</name>
<comment type="similarity">
    <text evidence="2 8">Belongs to the diaminopimelate epimerase family.</text>
</comment>
<comment type="catalytic activity">
    <reaction evidence="7 8">
        <text>(2S,6S)-2,6-diaminopimelate = meso-2,6-diaminopimelate</text>
        <dbReference type="Rhea" id="RHEA:15393"/>
        <dbReference type="ChEBI" id="CHEBI:57609"/>
        <dbReference type="ChEBI" id="CHEBI:57791"/>
        <dbReference type="EC" id="5.1.1.7"/>
    </reaction>
</comment>
<reference evidence="11" key="1">
    <citation type="journal article" date="2019" name="Int. J. Syst. Evol. Microbiol.">
        <title>The Global Catalogue of Microorganisms (GCM) 10K type strain sequencing project: providing services to taxonomists for standard genome sequencing and annotation.</title>
        <authorList>
            <consortium name="The Broad Institute Genomics Platform"/>
            <consortium name="The Broad Institute Genome Sequencing Center for Infectious Disease"/>
            <person name="Wu L."/>
            <person name="Ma J."/>
        </authorList>
    </citation>
    <scope>NUCLEOTIDE SEQUENCE [LARGE SCALE GENOMIC DNA]</scope>
    <source>
        <strain evidence="11">CCUG 61697</strain>
    </source>
</reference>
<feature type="site" description="Could be important to modulate the pK values of the two catalytic cysteine residues" evidence="8">
    <location>
        <position position="164"/>
    </location>
</feature>
<feature type="active site" description="Proton acceptor" evidence="8">
    <location>
        <position position="222"/>
    </location>
</feature>
<dbReference type="PANTHER" id="PTHR31689">
    <property type="entry name" value="DIAMINOPIMELATE EPIMERASE, CHLOROPLASTIC"/>
    <property type="match status" value="1"/>
</dbReference>
<evidence type="ECO:0000256" key="9">
    <source>
        <dbReference type="PROSITE-ProRule" id="PRU10125"/>
    </source>
</evidence>
<comment type="function">
    <text evidence="8">Catalyzes the stereoinversion of LL-2,6-diaminopimelate (L,L-DAP) to meso-diaminopimelate (meso-DAP), a precursor of L-lysine and an essential component of the bacterial peptidoglycan.</text>
</comment>
<feature type="active site" description="Proton donor" evidence="8">
    <location>
        <position position="75"/>
    </location>
</feature>
<dbReference type="Proteomes" id="UP001597102">
    <property type="component" value="Unassembled WGS sequence"/>
</dbReference>
<feature type="binding site" evidence="8">
    <location>
        <begin position="223"/>
        <end position="224"/>
    </location>
    <ligand>
        <name>substrate</name>
    </ligand>
</feature>
<dbReference type="SUPFAM" id="SSF54506">
    <property type="entry name" value="Diaminopimelate epimerase-like"/>
    <property type="match status" value="2"/>
</dbReference>
<dbReference type="GO" id="GO:0008837">
    <property type="term" value="F:diaminopimelate epimerase activity"/>
    <property type="evidence" value="ECO:0007669"/>
    <property type="project" value="UniProtKB-EC"/>
</dbReference>
<gene>
    <name evidence="8 10" type="primary">dapF</name>
    <name evidence="10" type="ORF">ACFQ2F_02465</name>
</gene>
<feature type="site" description="Could be important to modulate the pK values of the two catalytic cysteine residues" evidence="8">
    <location>
        <position position="213"/>
    </location>
</feature>
<keyword evidence="11" id="KW-1185">Reference proteome</keyword>
<evidence type="ECO:0000313" key="11">
    <source>
        <dbReference type="Proteomes" id="UP001597102"/>
    </source>
</evidence>
<dbReference type="RefSeq" id="WP_379085203.1">
    <property type="nucleotide sequence ID" value="NZ_JBHTJO010000001.1"/>
</dbReference>
<proteinExistence type="inferred from homology"/>
<dbReference type="InterPro" id="IPR001653">
    <property type="entry name" value="DAP_epimerase_DapF"/>
</dbReference>
<organism evidence="10 11">
    <name type="scientific">Methyloligella solikamskensis</name>
    <dbReference type="NCBI Taxonomy" id="1177756"/>
    <lineage>
        <taxon>Bacteria</taxon>
        <taxon>Pseudomonadati</taxon>
        <taxon>Pseudomonadota</taxon>
        <taxon>Alphaproteobacteria</taxon>
        <taxon>Hyphomicrobiales</taxon>
        <taxon>Hyphomicrobiaceae</taxon>
        <taxon>Methyloligella</taxon>
    </lineage>
</organism>
<dbReference type="Gene3D" id="3.10.310.10">
    <property type="entry name" value="Diaminopimelate Epimerase, Chain A, domain 1"/>
    <property type="match status" value="2"/>
</dbReference>
<evidence type="ECO:0000256" key="5">
    <source>
        <dbReference type="ARBA" id="ARBA00023154"/>
    </source>
</evidence>
<feature type="binding site" evidence="8">
    <location>
        <position position="66"/>
    </location>
    <ligand>
        <name>substrate</name>
    </ligand>
</feature>
<keyword evidence="4 8" id="KW-0028">Amino-acid biosynthesis</keyword>
<protein>
    <recommendedName>
        <fullName evidence="3 8">Diaminopimelate epimerase</fullName>
        <shortName evidence="8">DAP epimerase</shortName>
        <ecNumber evidence="3 8">5.1.1.7</ecNumber>
    </recommendedName>
    <alternativeName>
        <fullName evidence="8">PLP-independent amino acid racemase</fullName>
    </alternativeName>
</protein>
<feature type="binding site" evidence="8">
    <location>
        <position position="162"/>
    </location>
    <ligand>
        <name>substrate</name>
    </ligand>
</feature>
<feature type="binding site" evidence="8">
    <location>
        <begin position="213"/>
        <end position="214"/>
    </location>
    <ligand>
        <name>substrate</name>
    </ligand>
</feature>
<keyword evidence="5 8" id="KW-0457">Lysine biosynthesis</keyword>
<dbReference type="EC" id="5.1.1.7" evidence="3 8"/>
<dbReference type="HAMAP" id="MF_00197">
    <property type="entry name" value="DAP_epimerase"/>
    <property type="match status" value="1"/>
</dbReference>
<dbReference type="PANTHER" id="PTHR31689:SF0">
    <property type="entry name" value="DIAMINOPIMELATE EPIMERASE"/>
    <property type="match status" value="1"/>
</dbReference>
<dbReference type="EMBL" id="JBHTJO010000001">
    <property type="protein sequence ID" value="MFD0985957.1"/>
    <property type="molecule type" value="Genomic_DNA"/>
</dbReference>
<feature type="binding site" evidence="8">
    <location>
        <position position="48"/>
    </location>
    <ligand>
        <name>substrate</name>
    </ligand>
</feature>
<evidence type="ECO:0000256" key="8">
    <source>
        <dbReference type="HAMAP-Rule" id="MF_00197"/>
    </source>
</evidence>
<evidence type="ECO:0000256" key="3">
    <source>
        <dbReference type="ARBA" id="ARBA00013080"/>
    </source>
</evidence>
<accession>A0ABW3J6B7</accession>
<dbReference type="InterPro" id="IPR018510">
    <property type="entry name" value="DAP_epimerase_AS"/>
</dbReference>
<evidence type="ECO:0000313" key="10">
    <source>
        <dbReference type="EMBL" id="MFD0985957.1"/>
    </source>
</evidence>
<feature type="active site" evidence="9">
    <location>
        <position position="75"/>
    </location>
</feature>
<comment type="subcellular location">
    <subcellularLocation>
        <location evidence="8">Cytoplasm</location>
    </subcellularLocation>
</comment>